<dbReference type="HAMAP" id="MF_01942">
    <property type="entry name" value="Lipid_A_LpxL_LpxP"/>
    <property type="match status" value="1"/>
</dbReference>
<dbReference type="GO" id="GO:0036104">
    <property type="term" value="P:Kdo2-lipid A biosynthetic process"/>
    <property type="evidence" value="ECO:0007669"/>
    <property type="project" value="UniProtKB-UniRule"/>
</dbReference>
<dbReference type="PANTHER" id="PTHR30606:SF9">
    <property type="entry name" value="LIPID A BIOSYNTHESIS LAUROYLTRANSFERASE"/>
    <property type="match status" value="1"/>
</dbReference>
<gene>
    <name evidence="9 10" type="primary">lpxL</name>
    <name evidence="10" type="ORF">B9G39_06490</name>
</gene>
<dbReference type="CDD" id="cd07984">
    <property type="entry name" value="LPLAT_LABLAT-like"/>
    <property type="match status" value="1"/>
</dbReference>
<dbReference type="InterPro" id="IPR004960">
    <property type="entry name" value="LipA_acyltrans"/>
</dbReference>
<evidence type="ECO:0000313" key="10">
    <source>
        <dbReference type="EMBL" id="RDH43123.1"/>
    </source>
</evidence>
<keyword evidence="3 9" id="KW-0808">Transferase</keyword>
<name>A0A4P9VIV0_9GAMM</name>
<dbReference type="RefSeq" id="WP_094786503.1">
    <property type="nucleotide sequence ID" value="NZ_NDXW01000001.1"/>
</dbReference>
<dbReference type="GO" id="GO:0009103">
    <property type="term" value="P:lipopolysaccharide biosynthetic process"/>
    <property type="evidence" value="ECO:0007669"/>
    <property type="project" value="UniProtKB-UniRule"/>
</dbReference>
<comment type="subcellular location">
    <subcellularLocation>
        <location evidence="9">Cell inner membrane</location>
        <topology evidence="9">Single-pass membrane protein</topology>
    </subcellularLocation>
</comment>
<organism evidence="10 11">
    <name type="scientific">Zooshikella ganghwensis</name>
    <dbReference type="NCBI Taxonomy" id="202772"/>
    <lineage>
        <taxon>Bacteria</taxon>
        <taxon>Pseudomonadati</taxon>
        <taxon>Pseudomonadota</taxon>
        <taxon>Gammaproteobacteria</taxon>
        <taxon>Oceanospirillales</taxon>
        <taxon>Zooshikellaceae</taxon>
        <taxon>Zooshikella</taxon>
    </lineage>
</organism>
<evidence type="ECO:0000256" key="1">
    <source>
        <dbReference type="ARBA" id="ARBA00022475"/>
    </source>
</evidence>
<dbReference type="PIRSF" id="PIRSF026649">
    <property type="entry name" value="MsbB"/>
    <property type="match status" value="1"/>
</dbReference>
<dbReference type="Pfam" id="PF03279">
    <property type="entry name" value="Lip_A_acyltrans"/>
    <property type="match status" value="1"/>
</dbReference>
<evidence type="ECO:0000256" key="2">
    <source>
        <dbReference type="ARBA" id="ARBA00022519"/>
    </source>
</evidence>
<keyword evidence="5 9" id="KW-0448">Lipopolysaccharide biosynthesis</keyword>
<dbReference type="InterPro" id="IPR011920">
    <property type="entry name" value="Lipid_A_LpxL_LpxP"/>
</dbReference>
<dbReference type="EMBL" id="NDXW01000001">
    <property type="protein sequence ID" value="RDH43123.1"/>
    <property type="molecule type" value="Genomic_DNA"/>
</dbReference>
<dbReference type="UniPathway" id="UPA00360">
    <property type="reaction ID" value="UER00485"/>
</dbReference>
<reference evidence="10 11" key="1">
    <citation type="submission" date="2017-04" db="EMBL/GenBank/DDBJ databases">
        <title>Draft genome sequence of Zooshikella ganghwensis VG4 isolated from Red Sea sediments.</title>
        <authorList>
            <person name="Rehman Z."/>
            <person name="Alam I."/>
            <person name="Kamau A."/>
            <person name="Bajic V."/>
            <person name="Leiknes T."/>
        </authorList>
    </citation>
    <scope>NUCLEOTIDE SEQUENCE [LARGE SCALE GENOMIC DNA]</scope>
    <source>
        <strain evidence="10 11">VG4</strain>
    </source>
</reference>
<evidence type="ECO:0000256" key="3">
    <source>
        <dbReference type="ARBA" id="ARBA00022679"/>
    </source>
</evidence>
<dbReference type="NCBIfam" id="TIGR02207">
    <property type="entry name" value="lipid_A_htrB"/>
    <property type="match status" value="1"/>
</dbReference>
<comment type="caution">
    <text evidence="10">The sequence shown here is derived from an EMBL/GenBank/DDBJ whole genome shotgun (WGS) entry which is preliminary data.</text>
</comment>
<evidence type="ECO:0000256" key="9">
    <source>
        <dbReference type="HAMAP-Rule" id="MF_01942"/>
    </source>
</evidence>
<dbReference type="GO" id="GO:0005886">
    <property type="term" value="C:plasma membrane"/>
    <property type="evidence" value="ECO:0007669"/>
    <property type="project" value="UniProtKB-SubCell"/>
</dbReference>
<keyword evidence="1 9" id="KW-1003">Cell membrane</keyword>
<evidence type="ECO:0000256" key="4">
    <source>
        <dbReference type="ARBA" id="ARBA00022692"/>
    </source>
</evidence>
<protein>
    <recommendedName>
        <fullName evidence="9">Lipid A biosynthesis acyltransferase</fullName>
        <ecNumber evidence="9">2.3.1.241</ecNumber>
    </recommendedName>
    <alternativeName>
        <fullName evidence="9">Kdo(2)-lipid IV(A) acyltransferase</fullName>
    </alternativeName>
</protein>
<keyword evidence="4 9" id="KW-0812">Transmembrane</keyword>
<evidence type="ECO:0000256" key="5">
    <source>
        <dbReference type="ARBA" id="ARBA00022985"/>
    </source>
</evidence>
<keyword evidence="6 9" id="KW-1133">Transmembrane helix</keyword>
<comment type="pathway">
    <text evidence="9">Glycolipid biosynthesis; KDO(2)-lipid A biosynthesis; KDO(2)-lipid A from CMP-3-deoxy-D-manno-octulosonate and lipid IV(A): step 3/4.</text>
</comment>
<comment type="catalytic activity">
    <reaction evidence="9">
        <text>an alpha-Kdo-(2-&gt;4)-alpha-Kdo-(2-&gt;6)-lipid IVA + a fatty acyl-[ACP] = an alpha-Kdo-(2-&gt;4)-alpha-Kdo-(2-&gt;6)-(acyl)-lipid IVA + holo-[ACP]</text>
        <dbReference type="Rhea" id="RHEA:69396"/>
        <dbReference type="Rhea" id="RHEA-COMP:9685"/>
        <dbReference type="Rhea" id="RHEA-COMP:14125"/>
        <dbReference type="ChEBI" id="CHEBI:64479"/>
        <dbReference type="ChEBI" id="CHEBI:138651"/>
        <dbReference type="ChEBI" id="CHEBI:176429"/>
        <dbReference type="ChEBI" id="CHEBI:176430"/>
        <dbReference type="EC" id="2.3.1.241"/>
    </reaction>
</comment>
<feature type="short sequence motif" description="HXXXXD motif" evidence="9">
    <location>
        <begin position="129"/>
        <end position="134"/>
    </location>
</feature>
<accession>A0A4P9VIV0</accession>
<dbReference type="Proteomes" id="UP000257039">
    <property type="component" value="Unassembled WGS sequence"/>
</dbReference>
<proteinExistence type="inferred from homology"/>
<keyword evidence="7 9" id="KW-0472">Membrane</keyword>
<dbReference type="PANTHER" id="PTHR30606">
    <property type="entry name" value="LIPID A BIOSYNTHESIS LAUROYL ACYLTRANSFERASE"/>
    <property type="match status" value="1"/>
</dbReference>
<feature type="transmembrane region" description="Helical" evidence="9">
    <location>
        <begin position="15"/>
        <end position="36"/>
    </location>
</feature>
<evidence type="ECO:0000256" key="8">
    <source>
        <dbReference type="ARBA" id="ARBA00023315"/>
    </source>
</evidence>
<dbReference type="UniPathway" id="UPA00030"/>
<evidence type="ECO:0000256" key="6">
    <source>
        <dbReference type="ARBA" id="ARBA00022989"/>
    </source>
</evidence>
<comment type="similarity">
    <text evidence="9">Belongs to the LpxL/LpxM/LpxP family.</text>
</comment>
<comment type="function">
    <text evidence="9">Catalyzes the transfer of an acyl chain from an acyl-[acyl-carrier-protein] (ACP) to a Kdo(2)-lipid IV(A) to form a Kdo(2)-(acyl)-lipid IV(A).</text>
</comment>
<evidence type="ECO:0000256" key="7">
    <source>
        <dbReference type="ARBA" id="ARBA00023136"/>
    </source>
</evidence>
<keyword evidence="8 9" id="KW-0012">Acyltransferase</keyword>
<comment type="pathway">
    <text evidence="9">Bacterial outer membrane biogenesis; lipopolysaccharide biosynthesis.</text>
</comment>
<feature type="transmembrane region" description="Helical" evidence="9">
    <location>
        <begin position="123"/>
        <end position="144"/>
    </location>
</feature>
<keyword evidence="11" id="KW-1185">Reference proteome</keyword>
<dbReference type="EC" id="2.3.1.241" evidence="9"/>
<dbReference type="AlphaFoldDB" id="A0A4P9VIV0"/>
<dbReference type="GO" id="GO:0008913">
    <property type="term" value="F:Kdo2-lipid IVA acyltransferase activity"/>
    <property type="evidence" value="ECO:0007669"/>
    <property type="project" value="UniProtKB-EC"/>
</dbReference>
<keyword evidence="2 9" id="KW-0997">Cell inner membrane</keyword>
<sequence>MEPLKFSKQFFHPRFWLTWLGLGVMWLLCQLPYTWIQFIGKGLGKVAYYLGKQRRHIAETNIKLCFPELPSDEQAALVKRSFHSLGISMLETGMAWWWPKSRLAKYVVFEGKEHLEALKDQGVLLIAMHFTTLEIGAALLGMHFPIDGMYRKHKNPVFDYIQRRGRENYHPSSRTIPRKDIRTMLKALRDGRIVWYAPDQDYGPKQSVFVPFFGVQAATVTATSKFARMGKAKVVVFSQQRLPGNKGYLVTIHPPLSDFPSKDEAADALRVNQCIEQEIRKKPDQYMWLHRRFKTRPEGEAKLY</sequence>
<comment type="caution">
    <text evidence="9">Lacks conserved residue(s) required for the propagation of feature annotation.</text>
</comment>
<dbReference type="GO" id="GO:0009245">
    <property type="term" value="P:lipid A biosynthetic process"/>
    <property type="evidence" value="ECO:0007669"/>
    <property type="project" value="InterPro"/>
</dbReference>
<evidence type="ECO:0000313" key="11">
    <source>
        <dbReference type="Proteomes" id="UP000257039"/>
    </source>
</evidence>